<reference evidence="3 4" key="1">
    <citation type="submission" date="2015-04" db="EMBL/GenBank/DDBJ databases">
        <title>Complete genome sequence of Schizopora paradoxa KUC8140, a cosmopolitan wood degrader in East Asia.</title>
        <authorList>
            <consortium name="DOE Joint Genome Institute"/>
            <person name="Min B."/>
            <person name="Park H."/>
            <person name="Jang Y."/>
            <person name="Kim J.-J."/>
            <person name="Kim K.H."/>
            <person name="Pangilinan J."/>
            <person name="Lipzen A."/>
            <person name="Riley R."/>
            <person name="Grigoriev I.V."/>
            <person name="Spatafora J.W."/>
            <person name="Choi I.-G."/>
        </authorList>
    </citation>
    <scope>NUCLEOTIDE SEQUENCE [LARGE SCALE GENOMIC DNA]</scope>
    <source>
        <strain evidence="3 4">KUC8140</strain>
    </source>
</reference>
<dbReference type="EMBL" id="KQ085992">
    <property type="protein sequence ID" value="KLO11800.1"/>
    <property type="molecule type" value="Genomic_DNA"/>
</dbReference>
<feature type="compositionally biased region" description="Gly residues" evidence="1">
    <location>
        <begin position="813"/>
        <end position="825"/>
    </location>
</feature>
<feature type="compositionally biased region" description="Polar residues" evidence="1">
    <location>
        <begin position="705"/>
        <end position="722"/>
    </location>
</feature>
<dbReference type="STRING" id="27342.A0A0H2RIH6"/>
<keyword evidence="4" id="KW-1185">Reference proteome</keyword>
<dbReference type="InterPro" id="IPR002048">
    <property type="entry name" value="EF_hand_dom"/>
</dbReference>
<evidence type="ECO:0000256" key="1">
    <source>
        <dbReference type="SAM" id="MobiDB-lite"/>
    </source>
</evidence>
<feature type="region of interest" description="Disordered" evidence="1">
    <location>
        <begin position="675"/>
        <end position="928"/>
    </location>
</feature>
<evidence type="ECO:0000313" key="4">
    <source>
        <dbReference type="Proteomes" id="UP000053477"/>
    </source>
</evidence>
<evidence type="ECO:0000259" key="2">
    <source>
        <dbReference type="PROSITE" id="PS50222"/>
    </source>
</evidence>
<evidence type="ECO:0000313" key="3">
    <source>
        <dbReference type="EMBL" id="KLO11800.1"/>
    </source>
</evidence>
<protein>
    <recommendedName>
        <fullName evidence="2">EF-hand domain-containing protein</fullName>
    </recommendedName>
</protein>
<dbReference type="GO" id="GO:0005509">
    <property type="term" value="F:calcium ion binding"/>
    <property type="evidence" value="ECO:0007669"/>
    <property type="project" value="InterPro"/>
</dbReference>
<organism evidence="3 4">
    <name type="scientific">Schizopora paradoxa</name>
    <dbReference type="NCBI Taxonomy" id="27342"/>
    <lineage>
        <taxon>Eukaryota</taxon>
        <taxon>Fungi</taxon>
        <taxon>Dikarya</taxon>
        <taxon>Basidiomycota</taxon>
        <taxon>Agaricomycotina</taxon>
        <taxon>Agaricomycetes</taxon>
        <taxon>Hymenochaetales</taxon>
        <taxon>Schizoporaceae</taxon>
        <taxon>Schizopora</taxon>
    </lineage>
</organism>
<gene>
    <name evidence="3" type="ORF">SCHPADRAFT_455282</name>
</gene>
<dbReference type="PROSITE" id="PS00018">
    <property type="entry name" value="EF_HAND_1"/>
    <property type="match status" value="1"/>
</dbReference>
<accession>A0A0H2RIH6</accession>
<feature type="compositionally biased region" description="Gly residues" evidence="1">
    <location>
        <begin position="905"/>
        <end position="914"/>
    </location>
</feature>
<dbReference type="PROSITE" id="PS50222">
    <property type="entry name" value="EF_HAND_2"/>
    <property type="match status" value="1"/>
</dbReference>
<feature type="compositionally biased region" description="Basic and acidic residues" evidence="1">
    <location>
        <begin position="761"/>
        <end position="795"/>
    </location>
</feature>
<feature type="compositionally biased region" description="Acidic residues" evidence="1">
    <location>
        <begin position="675"/>
        <end position="696"/>
    </location>
</feature>
<name>A0A0H2RIH6_9AGAM</name>
<feature type="compositionally biased region" description="Gly residues" evidence="1">
    <location>
        <begin position="874"/>
        <end position="896"/>
    </location>
</feature>
<proteinExistence type="predicted"/>
<feature type="region of interest" description="Disordered" evidence="1">
    <location>
        <begin position="37"/>
        <end position="58"/>
    </location>
</feature>
<dbReference type="OrthoDB" id="3222020at2759"/>
<feature type="compositionally biased region" description="Polar residues" evidence="1">
    <location>
        <begin position="732"/>
        <end position="744"/>
    </location>
</feature>
<feature type="domain" description="EF-hand" evidence="2">
    <location>
        <begin position="445"/>
        <end position="470"/>
    </location>
</feature>
<dbReference type="Proteomes" id="UP000053477">
    <property type="component" value="Unassembled WGS sequence"/>
</dbReference>
<feature type="compositionally biased region" description="Basic and acidic residues" evidence="1">
    <location>
        <begin position="829"/>
        <end position="841"/>
    </location>
</feature>
<sequence length="928" mass="103946">MTHFRANRSFLWHNFASTLAPTRIFPRTLSIKGLLNETPRRSSRRTTTTRVLPMESNPDPNSFGNIDAVFKNASKSIEDAEMFMSKAKPGIEKAKASKDGRKKIVSKASEVVNALLEPASKVADLLKFVGNFYPPCTVAGSVLQGIVDVETGRRENDVRIAVVYVEFSTSLVQLGSLKPGFQHVQTLQGPLNILLSRVGDLMKEFGQFCESFYEGKGVKSKFKHLLNFKPNSEKLEDFHQQLASFKSDLTHLLTQQVVLITSSNTTSLKSIEGKIDQMFTFYAGLKDETELTAEEFISHNGGEDNVVMNDALIQELARKLDEHLTSSILRAVKEGADESFRRSSESFQLKLHFALSNRVETSTETIIKEIQNGPYEVIKDPDMKAIWKETAPKESNLKRRQYIDAMVYYFHTQWKKYKVNYKTNRADFWVNSIISKVHYQPAIGDAIDDDASGYISVEEVNEFMQRKPSSWTTPQWVAYWAYGWDADSLYYAENINKAYKQFDSLIEKAGPKKVKIKEYIDGTQADIQKLVNSLFSIEELDAAADTQMKKLQNEWRTLTESSIKKQLKTVDFKIEYDSMAAVCQSDRIEVSLLPLVSILLSRHLHLMSQETTKDEDIEEAMITMTNILDVVRERIADLRRIWRRQRQDVDVQVRYYVNGLFQDFYKEHYKEFQTDDESEYSDWDSDDEWGTEDDKPEDDKGVQQAPVSQTRSVVQNQPSASRSLEGAEQPTRAPQQRQSSTAFSPVNDDDNNEPKITYRNNYEERDVEGQGEQQRQEQESKGEEGNEEGGGRGAEEEGNSGNRVEDRNEDGGAEPGAEGGGGGEVGYNDGDRQGEADRQEQANEGEQGNEEGRDRSAEEKEGDSENRGDSNEDGGAGPGAGGWGGGGGDNDVGNGNGSDDDAGQNAGGWGGGGGDNDDWNGNGGDDNY</sequence>
<feature type="compositionally biased region" description="Basic and acidic residues" evidence="1">
    <location>
        <begin position="850"/>
        <end position="870"/>
    </location>
</feature>
<dbReference type="InParanoid" id="A0A0H2RIH6"/>
<dbReference type="InterPro" id="IPR018247">
    <property type="entry name" value="EF_Hand_1_Ca_BS"/>
</dbReference>
<dbReference type="AlphaFoldDB" id="A0A0H2RIH6"/>